<dbReference type="InterPro" id="IPR017884">
    <property type="entry name" value="SANT_dom"/>
</dbReference>
<evidence type="ECO:0000313" key="4">
    <source>
        <dbReference type="EMBL" id="KAG8084490.1"/>
    </source>
</evidence>
<name>A0A8J6BH13_ZIZPA</name>
<feature type="compositionally biased region" description="Basic and acidic residues" evidence="2">
    <location>
        <begin position="260"/>
        <end position="269"/>
    </location>
</feature>
<feature type="region of interest" description="Disordered" evidence="2">
    <location>
        <begin position="562"/>
        <end position="587"/>
    </location>
</feature>
<feature type="domain" description="SANT" evidence="3">
    <location>
        <begin position="1092"/>
        <end position="1143"/>
    </location>
</feature>
<evidence type="ECO:0000313" key="5">
    <source>
        <dbReference type="Proteomes" id="UP000729402"/>
    </source>
</evidence>
<feature type="coiled-coil region" evidence="1">
    <location>
        <begin position="528"/>
        <end position="555"/>
    </location>
</feature>
<dbReference type="Proteomes" id="UP000729402">
    <property type="component" value="Unassembled WGS sequence"/>
</dbReference>
<dbReference type="InterPro" id="IPR001005">
    <property type="entry name" value="SANT/Myb"/>
</dbReference>
<feature type="region of interest" description="Disordered" evidence="2">
    <location>
        <begin position="399"/>
        <end position="420"/>
    </location>
</feature>
<feature type="compositionally biased region" description="Low complexity" evidence="2">
    <location>
        <begin position="793"/>
        <end position="810"/>
    </location>
</feature>
<keyword evidence="1" id="KW-0175">Coiled coil</keyword>
<protein>
    <recommendedName>
        <fullName evidence="3">SANT domain-containing protein</fullName>
    </recommendedName>
</protein>
<accession>A0A8J6BH13</accession>
<dbReference type="PANTHER" id="PTHR47340:SF1">
    <property type="entry name" value="DUPLICATED HOMEODOMAIN-LIKE SUPERFAMILY PROTEIN"/>
    <property type="match status" value="1"/>
</dbReference>
<gene>
    <name evidence="4" type="ORF">GUJ93_ZPchr0010g9890</name>
</gene>
<dbReference type="PROSITE" id="PS51293">
    <property type="entry name" value="SANT"/>
    <property type="match status" value="2"/>
</dbReference>
<feature type="region of interest" description="Disordered" evidence="2">
    <location>
        <begin position="133"/>
        <end position="346"/>
    </location>
</feature>
<keyword evidence="5" id="KW-1185">Reference proteome</keyword>
<feature type="domain" description="SANT" evidence="3">
    <location>
        <begin position="882"/>
        <end position="933"/>
    </location>
</feature>
<evidence type="ECO:0000256" key="2">
    <source>
        <dbReference type="SAM" id="MobiDB-lite"/>
    </source>
</evidence>
<sequence>MKAAARSSRRSGREGCVSNGVKAGLRPLYRLTFGTASVFRPSILPLSLPSARAPPPPPASSALRPLCRSARLGLLRPIPPSCGSQRCLVGRASACVPTRRISTAAASSPAGGEQETLYRSGCVFDSLYLGPDALRAPFDERPPPPPPPPPSNPPVTVTPDRRLDSAAADPLPPAVPTPPRWRDSPYHPPPPPLRDHSRPSPRRTSSSASSEGYYRQGSAYDRSYPDEQLGYAPSRSERYWLDDDGIGSYKGFSRYGGGSGRRDGRDMRGSYRRSPFRGYGSDFCRNHQEHPSPPLRRSPLRSVAVPICYDPPGDRSDTGDRDHHSRMTPWRPLRRRESRSDAAQAAAVPVGQATAVVAAEKDISAQSLAVVDPQVSEDEAPRKKARLGWGQGLAKYEKQKVQSPAEPAEAVATGSPTDAEQTAVTTTPASVLCELPMATPSLVPPCKSPVSEDKSCELTANMVTESNKDIPRADIEFCNNKVPIKFDQLEGDPIVSLAKVLSELVQCDDSCSGDSKRLTNASKLLLLKESITKELEKTELEIDSLEGELKSVNANARNRALKDPPTAETCAQNSPSPVKEQGELTPSPKISVEQDADVKGIEFMEVGTAQVHNEKAVSSEESVACPGVAQGQVSGAADVIPSDPSVRISSGIHVDNEQHEDNPCHDNFNSTKADGSTHLITRPCSYIDDKYNLIRSILSANRGTSKEASVLLFKPVLADRPHLDLLASSHLSNHMKNALIITKKLTICKNRQKFKEQTLTFKFRVLRHLWKEDMRLLSVRKQRFKSNKRTDQSNRASQSGSQRQRSSNRSKLAAPAGNLSTFPITEMSDVASKLFSEFQVKHCRNYLKMPALIVDEKEKVDARFVSKNGLVEDPVLVEKERAFINPWTLEEKEVFMEKLATFGKDFSKISSFLQHKTTADCIEFYYKHHKSDSFREVKKLLDLRQQEQPTSNYLGAKPGKKWNPEGNAASLDMLGVTTEVAAQGLDYANEVRKKSAKSIMRTACGADISFVTKVSSEDCVGNISLHERECVAADVLAGICGTFSPEGMGSCITSSADPGQKTGISRMEHLLIPEADKNFDDDGSLSDQECEVDPVDWNDEEKSIFIKAINNYGKDFSRISSCVKSKSHAQCRVFFSKARKSLGLDLIHQGAVDAGFPTSDANGGRSDTDGACVAEMDSAVCSAQSCPKLEIRPAVDGDIQRHHLLSGITFKQLESDKSNVPSFVETKVEAGGSKVEKDCSIFVDHKQLCEDSQDTHQTSCAHIVINCPERKDNLQDTEDAAPGNTHGNDALTSSAEQAATAHLEIRSSLHSVEVIKPSKACEGSCMDVLSTEGHSNHVLVSAVGKAGKLTSSICLPTNGVIEEKTIHFSNIAGLSSIRPAFTSNYQQSKLADPLQSKLKPQVAPLTPKDLMPVQFSSSLPDPTSICFEGIASITTSHFEDHGNKASIAPGAEDTSMFSTFKDQSGSRHDTLFHNVNGYMQQRRNNHLASEASVLSESTTTGAAGISQSDHFTVSKFQNGRSSSLCLSTANLGVLSTGNREEVQDGLLRHCSLKASAENEEQPKRPGDVKLFGQILSHQSSLQSSGSSSHGTKSKPPSPKVDSSAGSLLSNSRDHQCSLSLWLWWQSVRDHQPMLPSDQKRLESFADLQKRNGIELISGFQQPGKGSRLGGAGILVSSVSDPVAALKAQYGPGSNILSNDMDTWKDIGSSAVGFA</sequence>
<organism evidence="4 5">
    <name type="scientific">Zizania palustris</name>
    <name type="common">Northern wild rice</name>
    <dbReference type="NCBI Taxonomy" id="103762"/>
    <lineage>
        <taxon>Eukaryota</taxon>
        <taxon>Viridiplantae</taxon>
        <taxon>Streptophyta</taxon>
        <taxon>Embryophyta</taxon>
        <taxon>Tracheophyta</taxon>
        <taxon>Spermatophyta</taxon>
        <taxon>Magnoliopsida</taxon>
        <taxon>Liliopsida</taxon>
        <taxon>Poales</taxon>
        <taxon>Poaceae</taxon>
        <taxon>BOP clade</taxon>
        <taxon>Oryzoideae</taxon>
        <taxon>Oryzeae</taxon>
        <taxon>Zizaniinae</taxon>
        <taxon>Zizania</taxon>
    </lineage>
</organism>
<feature type="compositionally biased region" description="Basic and acidic residues" evidence="2">
    <location>
        <begin position="312"/>
        <end position="325"/>
    </location>
</feature>
<evidence type="ECO:0000259" key="3">
    <source>
        <dbReference type="PROSITE" id="PS51293"/>
    </source>
</evidence>
<evidence type="ECO:0000256" key="1">
    <source>
        <dbReference type="SAM" id="Coils"/>
    </source>
</evidence>
<feature type="region of interest" description="Disordered" evidence="2">
    <location>
        <begin position="1579"/>
        <end position="1608"/>
    </location>
</feature>
<proteinExistence type="predicted"/>
<feature type="region of interest" description="Disordered" evidence="2">
    <location>
        <begin position="781"/>
        <end position="815"/>
    </location>
</feature>
<comment type="caution">
    <text evidence="4">The sequence shown here is derived from an EMBL/GenBank/DDBJ whole genome shotgun (WGS) entry which is preliminary data.</text>
</comment>
<reference evidence="4" key="2">
    <citation type="submission" date="2021-02" db="EMBL/GenBank/DDBJ databases">
        <authorList>
            <person name="Kimball J.A."/>
            <person name="Haas M.W."/>
            <person name="Macchietto M."/>
            <person name="Kono T."/>
            <person name="Duquette J."/>
            <person name="Shao M."/>
        </authorList>
    </citation>
    <scope>NUCLEOTIDE SEQUENCE</scope>
    <source>
        <tissue evidence="4">Fresh leaf tissue</tissue>
    </source>
</reference>
<dbReference type="Pfam" id="PF00249">
    <property type="entry name" value="Myb_DNA-binding"/>
    <property type="match status" value="2"/>
</dbReference>
<feature type="compositionally biased region" description="Pro residues" evidence="2">
    <location>
        <begin position="143"/>
        <end position="153"/>
    </location>
</feature>
<dbReference type="PANTHER" id="PTHR47340">
    <property type="entry name" value="DUPLICATED HOMEODOMAIN-LIKE SUPERFAMILY PROTEIN"/>
    <property type="match status" value="1"/>
</dbReference>
<dbReference type="SMART" id="SM00717">
    <property type="entry name" value="SANT"/>
    <property type="match status" value="2"/>
</dbReference>
<dbReference type="EMBL" id="JAAALK010000082">
    <property type="protein sequence ID" value="KAG8084490.1"/>
    <property type="molecule type" value="Genomic_DNA"/>
</dbReference>
<dbReference type="OrthoDB" id="10258692at2759"/>
<feature type="compositionally biased region" description="Pro residues" evidence="2">
    <location>
        <begin position="170"/>
        <end position="179"/>
    </location>
</feature>
<reference evidence="4" key="1">
    <citation type="journal article" date="2021" name="bioRxiv">
        <title>Whole Genome Assembly and Annotation of Northern Wild Rice, Zizania palustris L., Supports a Whole Genome Duplication in the Zizania Genus.</title>
        <authorList>
            <person name="Haas M."/>
            <person name="Kono T."/>
            <person name="Macchietto M."/>
            <person name="Millas R."/>
            <person name="McGilp L."/>
            <person name="Shao M."/>
            <person name="Duquette J."/>
            <person name="Hirsch C.N."/>
            <person name="Kimball J."/>
        </authorList>
    </citation>
    <scope>NUCLEOTIDE SEQUENCE</scope>
    <source>
        <tissue evidence="4">Fresh leaf tissue</tissue>
    </source>
</reference>
<feature type="compositionally biased region" description="Low complexity" evidence="2">
    <location>
        <begin position="1579"/>
        <end position="1603"/>
    </location>
</feature>
<dbReference type="CDD" id="cd00167">
    <property type="entry name" value="SANT"/>
    <property type="match status" value="1"/>
</dbReference>